<dbReference type="Proteomes" id="UP000216885">
    <property type="component" value="Unassembled WGS sequence"/>
</dbReference>
<comment type="caution">
    <text evidence="2">The sequence shown here is derived from an EMBL/GenBank/DDBJ whole genome shotgun (WGS) entry which is preliminary data.</text>
</comment>
<protein>
    <recommendedName>
        <fullName evidence="4">DUF3348 domain-containing protein</fullName>
    </recommendedName>
</protein>
<accession>A0A261TU37</accession>
<dbReference type="RefSeq" id="WP_094838685.1">
    <property type="nucleotide sequence ID" value="NZ_NEVQ01000019.1"/>
</dbReference>
<proteinExistence type="predicted"/>
<organism evidence="2 3">
    <name type="scientific">Bordetella genomosp. 4</name>
    <dbReference type="NCBI Taxonomy" id="463044"/>
    <lineage>
        <taxon>Bacteria</taxon>
        <taxon>Pseudomonadati</taxon>
        <taxon>Pseudomonadota</taxon>
        <taxon>Betaproteobacteria</taxon>
        <taxon>Burkholderiales</taxon>
        <taxon>Alcaligenaceae</taxon>
        <taxon>Bordetella</taxon>
    </lineage>
</organism>
<sequence length="347" mass="36922">MVQVPRRGVSGPTLIRLLARLTDADVSESRQPLSDRLSLWLGWTDAIALSTVLEGGPLAVTANPKSLDSAEMREYDRMRAALTYAIADEKAYTADVFVPTQRGAPRAAPVSPDEALLEYTIYRKRYQTIQQAMETNIAKLRGSLRAVLAAQTPDRARLAMVDAILERSLSLQERRLLATVPTLLEKHFKRLRQAAQKAEQEAQERAAKAAEASTAAPAGLAADAVNNDARADSVASSAGTQSAGASVPQASPSQASAAKNIASSRVAAATAPTAEAAATASPAVQPTTRAVPLANTRYTANRANKPAAPVVPLWLSTFRKDMRSVLLAELDIRLQPIEGLLAALRAS</sequence>
<feature type="region of interest" description="Disordered" evidence="1">
    <location>
        <begin position="195"/>
        <end position="216"/>
    </location>
</feature>
<evidence type="ECO:0000313" key="2">
    <source>
        <dbReference type="EMBL" id="OZI53149.1"/>
    </source>
</evidence>
<name>A0A261TU37_9BORD</name>
<evidence type="ECO:0000313" key="3">
    <source>
        <dbReference type="Proteomes" id="UP000216885"/>
    </source>
</evidence>
<evidence type="ECO:0008006" key="4">
    <source>
        <dbReference type="Google" id="ProtNLM"/>
    </source>
</evidence>
<dbReference type="InterPro" id="IPR021783">
    <property type="entry name" value="DUF3348"/>
</dbReference>
<reference evidence="2 3" key="1">
    <citation type="submission" date="2017-05" db="EMBL/GenBank/DDBJ databases">
        <title>Complete and WGS of Bordetella genogroups.</title>
        <authorList>
            <person name="Spilker T."/>
            <person name="LiPuma J."/>
        </authorList>
    </citation>
    <scope>NUCLEOTIDE SEQUENCE [LARGE SCALE GENOMIC DNA]</scope>
    <source>
        <strain evidence="2 3">AU9919</strain>
    </source>
</reference>
<evidence type="ECO:0000256" key="1">
    <source>
        <dbReference type="SAM" id="MobiDB-lite"/>
    </source>
</evidence>
<dbReference type="Pfam" id="PF11828">
    <property type="entry name" value="DUF3348"/>
    <property type="match status" value="2"/>
</dbReference>
<dbReference type="EMBL" id="NEVQ01000019">
    <property type="protein sequence ID" value="OZI53149.1"/>
    <property type="molecule type" value="Genomic_DNA"/>
</dbReference>
<feature type="region of interest" description="Disordered" evidence="1">
    <location>
        <begin position="232"/>
        <end position="258"/>
    </location>
</feature>
<dbReference type="AlphaFoldDB" id="A0A261TU37"/>
<keyword evidence="3" id="KW-1185">Reference proteome</keyword>
<feature type="compositionally biased region" description="Basic and acidic residues" evidence="1">
    <location>
        <begin position="198"/>
        <end position="208"/>
    </location>
</feature>
<gene>
    <name evidence="2" type="ORF">CAL20_19325</name>
</gene>